<keyword evidence="5" id="KW-0067">ATP-binding</keyword>
<evidence type="ECO:0000256" key="3">
    <source>
        <dbReference type="ARBA" id="ARBA00022475"/>
    </source>
</evidence>
<comment type="subcellular location">
    <subcellularLocation>
        <location evidence="1">Cell membrane</location>
        <topology evidence="1">Peripheral membrane protein</topology>
    </subcellularLocation>
</comment>
<dbReference type="FunFam" id="3.40.50.300:FF:000016">
    <property type="entry name" value="Oligopeptide ABC transporter ATP-binding component"/>
    <property type="match status" value="1"/>
</dbReference>
<evidence type="ECO:0000256" key="5">
    <source>
        <dbReference type="ARBA" id="ARBA00022840"/>
    </source>
</evidence>
<accession>A0A6J7GVU6</accession>
<dbReference type="EMBL" id="CAFBMR010000029">
    <property type="protein sequence ID" value="CAB4912601.1"/>
    <property type="molecule type" value="Genomic_DNA"/>
</dbReference>
<dbReference type="PROSITE" id="PS00211">
    <property type="entry name" value="ABC_TRANSPORTER_1"/>
    <property type="match status" value="1"/>
</dbReference>
<evidence type="ECO:0000256" key="1">
    <source>
        <dbReference type="ARBA" id="ARBA00004202"/>
    </source>
</evidence>
<dbReference type="SUPFAM" id="SSF52540">
    <property type="entry name" value="P-loop containing nucleoside triphosphate hydrolases"/>
    <property type="match status" value="1"/>
</dbReference>
<dbReference type="PANTHER" id="PTHR43297:SF2">
    <property type="entry name" value="DIPEPTIDE TRANSPORT ATP-BINDING PROTEIN DPPD"/>
    <property type="match status" value="1"/>
</dbReference>
<dbReference type="GO" id="GO:0016887">
    <property type="term" value="F:ATP hydrolysis activity"/>
    <property type="evidence" value="ECO:0007669"/>
    <property type="project" value="InterPro"/>
</dbReference>
<evidence type="ECO:0000259" key="7">
    <source>
        <dbReference type="PROSITE" id="PS50893"/>
    </source>
</evidence>
<protein>
    <submittedName>
        <fullName evidence="8">Unannotated protein</fullName>
    </submittedName>
</protein>
<dbReference type="InterPro" id="IPR013563">
    <property type="entry name" value="Oligopep_ABC_C"/>
</dbReference>
<dbReference type="InterPro" id="IPR050388">
    <property type="entry name" value="ABC_Ni/Peptide_Import"/>
</dbReference>
<proteinExistence type="predicted"/>
<dbReference type="GO" id="GO:0005524">
    <property type="term" value="F:ATP binding"/>
    <property type="evidence" value="ECO:0007669"/>
    <property type="project" value="UniProtKB-KW"/>
</dbReference>
<dbReference type="AlphaFoldDB" id="A0A6J7GVU6"/>
<dbReference type="InterPro" id="IPR003593">
    <property type="entry name" value="AAA+_ATPase"/>
</dbReference>
<dbReference type="InterPro" id="IPR017871">
    <property type="entry name" value="ABC_transporter-like_CS"/>
</dbReference>
<sequence>MSFLEFCDVHVEYASNHGMLPAVRGVSLAVEPGETLGIAGESGCGKSTLAATVLRLLPESAAVRGKVLIDGSDVLTMGWGQLRAVRWSQAAIVFQGAMHALNPVQRVRDQLAEPIRLHRTVPSSEVGERVRNLLEQVGLAKSVTKAYPNELSGGQRQRVMIAMALACEPDLIIADEPTTALDVMVQAQVLRVLTGLVHDLNMGMILISHDLGVLATTCDRIAVMYAGRIVETGVARELFDAPEHPYTRALAAAFPRIGDPLARYAPQGLPGDPPSLGDIPTGCAFHPRCAIAIASCSESAPRVVELGHHRTVVCNLVGP</sequence>
<dbReference type="Pfam" id="PF08352">
    <property type="entry name" value="oligo_HPY"/>
    <property type="match status" value="1"/>
</dbReference>
<dbReference type="Gene3D" id="3.40.50.300">
    <property type="entry name" value="P-loop containing nucleotide triphosphate hydrolases"/>
    <property type="match status" value="1"/>
</dbReference>
<dbReference type="PROSITE" id="PS50893">
    <property type="entry name" value="ABC_TRANSPORTER_2"/>
    <property type="match status" value="1"/>
</dbReference>
<dbReference type="Pfam" id="PF00005">
    <property type="entry name" value="ABC_tran"/>
    <property type="match status" value="1"/>
</dbReference>
<reference evidence="8" key="1">
    <citation type="submission" date="2020-05" db="EMBL/GenBank/DDBJ databases">
        <authorList>
            <person name="Chiriac C."/>
            <person name="Salcher M."/>
            <person name="Ghai R."/>
            <person name="Kavagutti S V."/>
        </authorList>
    </citation>
    <scope>NUCLEOTIDE SEQUENCE</scope>
</reference>
<dbReference type="GO" id="GO:0015833">
    <property type="term" value="P:peptide transport"/>
    <property type="evidence" value="ECO:0007669"/>
    <property type="project" value="InterPro"/>
</dbReference>
<evidence type="ECO:0000256" key="2">
    <source>
        <dbReference type="ARBA" id="ARBA00022448"/>
    </source>
</evidence>
<keyword evidence="3" id="KW-1003">Cell membrane</keyword>
<evidence type="ECO:0000313" key="8">
    <source>
        <dbReference type="EMBL" id="CAB4912601.1"/>
    </source>
</evidence>
<keyword evidence="6" id="KW-0472">Membrane</keyword>
<gene>
    <name evidence="8" type="ORF">UFOPK3610_00908</name>
</gene>
<evidence type="ECO:0000256" key="4">
    <source>
        <dbReference type="ARBA" id="ARBA00022741"/>
    </source>
</evidence>
<organism evidence="8">
    <name type="scientific">freshwater metagenome</name>
    <dbReference type="NCBI Taxonomy" id="449393"/>
    <lineage>
        <taxon>unclassified sequences</taxon>
        <taxon>metagenomes</taxon>
        <taxon>ecological metagenomes</taxon>
    </lineage>
</organism>
<keyword evidence="4" id="KW-0547">Nucleotide-binding</keyword>
<dbReference type="InterPro" id="IPR027417">
    <property type="entry name" value="P-loop_NTPase"/>
</dbReference>
<dbReference type="InterPro" id="IPR003439">
    <property type="entry name" value="ABC_transporter-like_ATP-bd"/>
</dbReference>
<keyword evidence="2" id="KW-0813">Transport</keyword>
<dbReference type="PANTHER" id="PTHR43297">
    <property type="entry name" value="OLIGOPEPTIDE TRANSPORT ATP-BINDING PROTEIN APPD"/>
    <property type="match status" value="1"/>
</dbReference>
<dbReference type="GO" id="GO:0005886">
    <property type="term" value="C:plasma membrane"/>
    <property type="evidence" value="ECO:0007669"/>
    <property type="project" value="UniProtKB-SubCell"/>
</dbReference>
<name>A0A6J7GVU6_9ZZZZ</name>
<dbReference type="NCBIfam" id="TIGR01727">
    <property type="entry name" value="oligo_HPY"/>
    <property type="match status" value="1"/>
</dbReference>
<evidence type="ECO:0000256" key="6">
    <source>
        <dbReference type="ARBA" id="ARBA00023136"/>
    </source>
</evidence>
<dbReference type="SMART" id="SM00382">
    <property type="entry name" value="AAA"/>
    <property type="match status" value="1"/>
</dbReference>
<feature type="domain" description="ABC transporter" evidence="7">
    <location>
        <begin position="4"/>
        <end position="251"/>
    </location>
</feature>
<dbReference type="CDD" id="cd03257">
    <property type="entry name" value="ABC_NikE_OppD_transporters"/>
    <property type="match status" value="1"/>
</dbReference>